<evidence type="ECO:0000313" key="8">
    <source>
        <dbReference type="EMBL" id="RGV35038.1"/>
    </source>
</evidence>
<evidence type="ECO:0000256" key="5">
    <source>
        <dbReference type="ARBA" id="ARBA00022989"/>
    </source>
</evidence>
<dbReference type="Pfam" id="PF03773">
    <property type="entry name" value="ArsP_1"/>
    <property type="match status" value="1"/>
</dbReference>
<feature type="transmembrane region" description="Helical" evidence="7">
    <location>
        <begin position="197"/>
        <end position="216"/>
    </location>
</feature>
<keyword evidence="6 7" id="KW-0472">Membrane</keyword>
<evidence type="ECO:0000256" key="3">
    <source>
        <dbReference type="ARBA" id="ARBA00022475"/>
    </source>
</evidence>
<keyword evidence="5 7" id="KW-1133">Transmembrane helix</keyword>
<evidence type="ECO:0000313" key="9">
    <source>
        <dbReference type="Proteomes" id="UP000283589"/>
    </source>
</evidence>
<feature type="transmembrane region" description="Helical" evidence="7">
    <location>
        <begin position="279"/>
        <end position="297"/>
    </location>
</feature>
<comment type="similarity">
    <text evidence="2">Belongs to the UPF0718 family.</text>
</comment>
<protein>
    <recommendedName>
        <fullName evidence="10">Permease</fullName>
    </recommendedName>
</protein>
<evidence type="ECO:0000256" key="7">
    <source>
        <dbReference type="SAM" id="Phobius"/>
    </source>
</evidence>
<gene>
    <name evidence="8" type="ORF">DWW18_05540</name>
</gene>
<feature type="transmembrane region" description="Helical" evidence="7">
    <location>
        <begin position="83"/>
        <end position="108"/>
    </location>
</feature>
<comment type="subcellular location">
    <subcellularLocation>
        <location evidence="1">Cell membrane</location>
        <topology evidence="1">Multi-pass membrane protein</topology>
    </subcellularLocation>
</comment>
<evidence type="ECO:0000256" key="1">
    <source>
        <dbReference type="ARBA" id="ARBA00004651"/>
    </source>
</evidence>
<evidence type="ECO:0008006" key="10">
    <source>
        <dbReference type="Google" id="ProtNLM"/>
    </source>
</evidence>
<evidence type="ECO:0000256" key="2">
    <source>
        <dbReference type="ARBA" id="ARBA00006386"/>
    </source>
</evidence>
<dbReference type="AlphaFoldDB" id="A0A412X3C4"/>
<feature type="transmembrane region" description="Helical" evidence="7">
    <location>
        <begin position="48"/>
        <end position="71"/>
    </location>
</feature>
<accession>A0A412X3C4</accession>
<organism evidence="8 9">
    <name type="scientific">Butyricimonas virosa</name>
    <dbReference type="NCBI Taxonomy" id="544645"/>
    <lineage>
        <taxon>Bacteria</taxon>
        <taxon>Pseudomonadati</taxon>
        <taxon>Bacteroidota</taxon>
        <taxon>Bacteroidia</taxon>
        <taxon>Bacteroidales</taxon>
        <taxon>Odoribacteraceae</taxon>
        <taxon>Butyricimonas</taxon>
    </lineage>
</organism>
<proteinExistence type="inferred from homology"/>
<feature type="transmembrane region" description="Helical" evidence="7">
    <location>
        <begin position="254"/>
        <end position="273"/>
    </location>
</feature>
<dbReference type="PANTHER" id="PTHR43299:SF1">
    <property type="entry name" value="UPF0718 PROTEIN YRAQ"/>
    <property type="match status" value="1"/>
</dbReference>
<comment type="caution">
    <text evidence="8">The sequence shown here is derived from an EMBL/GenBank/DDBJ whole genome shotgun (WGS) entry which is preliminary data.</text>
</comment>
<feature type="transmembrane region" description="Helical" evidence="7">
    <location>
        <begin position="397"/>
        <end position="419"/>
    </location>
</feature>
<dbReference type="InterPro" id="IPR005524">
    <property type="entry name" value="DUF318"/>
</dbReference>
<dbReference type="GO" id="GO:0005886">
    <property type="term" value="C:plasma membrane"/>
    <property type="evidence" value="ECO:0007669"/>
    <property type="project" value="UniProtKB-SubCell"/>
</dbReference>
<feature type="transmembrane region" description="Helical" evidence="7">
    <location>
        <begin position="120"/>
        <end position="142"/>
    </location>
</feature>
<reference evidence="8 9" key="1">
    <citation type="submission" date="2018-08" db="EMBL/GenBank/DDBJ databases">
        <title>A genome reference for cultivated species of the human gut microbiota.</title>
        <authorList>
            <person name="Zou Y."/>
            <person name="Xue W."/>
            <person name="Luo G."/>
        </authorList>
    </citation>
    <scope>NUCLEOTIDE SEQUENCE [LARGE SCALE GENOMIC DNA]</scope>
    <source>
        <strain evidence="8 9">AF14-49</strain>
    </source>
</reference>
<keyword evidence="3" id="KW-1003">Cell membrane</keyword>
<dbReference type="EMBL" id="QRZA01000005">
    <property type="protein sequence ID" value="RGV35038.1"/>
    <property type="molecule type" value="Genomic_DNA"/>
</dbReference>
<dbReference type="PANTHER" id="PTHR43299">
    <property type="entry name" value="UPF0718 PROTEIN YRAQ"/>
    <property type="match status" value="1"/>
</dbReference>
<feature type="transmembrane region" description="Helical" evidence="7">
    <location>
        <begin position="425"/>
        <end position="443"/>
    </location>
</feature>
<keyword evidence="4 7" id="KW-0812">Transmembrane</keyword>
<dbReference type="RefSeq" id="WP_118259256.1">
    <property type="nucleotide sequence ID" value="NZ_CALBWO010000051.1"/>
</dbReference>
<evidence type="ECO:0000256" key="4">
    <source>
        <dbReference type="ARBA" id="ARBA00022692"/>
    </source>
</evidence>
<feature type="transmembrane region" description="Helical" evidence="7">
    <location>
        <begin position="148"/>
        <end position="169"/>
    </location>
</feature>
<feature type="transmembrane region" description="Helical" evidence="7">
    <location>
        <begin position="355"/>
        <end position="376"/>
    </location>
</feature>
<evidence type="ECO:0000256" key="6">
    <source>
        <dbReference type="ARBA" id="ARBA00023136"/>
    </source>
</evidence>
<dbReference type="Proteomes" id="UP000283589">
    <property type="component" value="Unassembled WGS sequence"/>
</dbReference>
<name>A0A412X3C4_9BACT</name>
<feature type="transmembrane region" description="Helical" evidence="7">
    <location>
        <begin position="318"/>
        <end position="335"/>
    </location>
</feature>
<feature type="transmembrane region" description="Helical" evidence="7">
    <location>
        <begin position="6"/>
        <end position="27"/>
    </location>
</feature>
<feature type="transmembrane region" description="Helical" evidence="7">
    <location>
        <begin position="228"/>
        <end position="247"/>
    </location>
</feature>
<sequence>MNNKKELTILFWMTAIFAVIFFMPLGNERFMTAIDATLDLAQWYAQEHVVLCLLPAFFIAGVIAVFVSQGAVLKYFGANAKKWLSYTIAAISGGILAVCSCTILPLFTSIYKRGAGLGPAIAFLYSGPAISILSIILTARILGVEMGIARIVGAITFSIVIGFLMSFIFRKEEKAKKEEQMNITPPPEKRPMWQTSFHFFTMVLILVFANWGAPAVSDKGLWLYIFTYKWYITGILALFFCWSLIWVLKLPVTWVLLGAIATTLSAFLANTFITDAKLVPLLPMIIGITSLSVILLFDKRDDENREWAFSSWGFAKQILPLLAIGVVFAGFLLGSTHDDITIAGIIPNHWIEWAVGGNSLLSNFFASFTGAFMYFATLTEVPIIQGLLASGMGKGPALALLLAGPSLSLPNMLVISGVMGAQKTIVYVALVIIMATISGYIFGSFC</sequence>
<dbReference type="STRING" id="1121130.GCA_000519105_03519"/>